<reference evidence="5" key="1">
    <citation type="submission" date="2021-01" db="EMBL/GenBank/DDBJ databases">
        <authorList>
            <consortium name="Genoscope - CEA"/>
            <person name="William W."/>
        </authorList>
    </citation>
    <scope>NUCLEOTIDE SEQUENCE</scope>
</reference>
<proteinExistence type="predicted"/>
<evidence type="ECO:0000256" key="4">
    <source>
        <dbReference type="SAM" id="Phobius"/>
    </source>
</evidence>
<sequence length="856" mass="99040">MASISFSFIFENHLNLFWLGLFYFILIHSVEQVNGQTLIYNTQFASQDDWMLFQEAILFDDVQVVECLNINIFGGDSNKVIFKTFFLPPHFAFQIVFLIFYSCTTDFSITLYVDNQSIDKTYQTTIQQICNAISLGVTQQSFSYTNQHYSQTLQIQIIQNSDTNTQFWGISDFALSIYQCPQQCDSCNENGQCDKWTQISNYFGEDNILQFEGWQKNNQPSEGIYRCGNFQIYGPIFGEDQVQFNSIISKVHSEIRIRFKLIAIQLQDSNQLLKVNVNNQEQIYSNNQILIDKNLICGQQQTILTIDGIFPHNIPNLLISIYINTSDTYPYFGIRDFEIFADVEKIKEELCNDQNIYAFDGCFNLQFDCIEGCSNCLKGKCLECYWQYDHQNYNCIPICGDNIMVGFEECDDSNQIPYDGCYQCQFSCPLNCLQCKFGKCQICNPAYLLVNNICIPNFLDLINNDQLIESQSTNYNCQLEFGNKQCIKCLPGFILLNFECFPELCHIEDCQLLSEPQSIEICGDGIIQGLEKCDDANTIPFDGCFECQYQCQKNCINCENGKCLLSESDISDEIVLLDCDYGYYLIDQKCSSICGDQIIASDEKCDDDNNEPYDGCFKCQYSCSFYCNNCIDGFCISCDVGYQLKNNRCQDQCGDGIQSFNEECDDGNTSTLDGCSEKCQIDNLWNCITDLQQRSVCFQFDNPIFKLQFLNVTFNKQFILMTSSQHIKLKQNYENLTQNLKTQIIDIQNQNYIISMNFENEPTFEKFQDIQYLFTIELLKQLEVDLIFQISFNISLVNNYDLDILNKELKLKLKNPIVLNQQQKEVSQKARQFNIMLLIIIGFFQKMFLYILNLLK</sequence>
<dbReference type="Proteomes" id="UP000689195">
    <property type="component" value="Unassembled WGS sequence"/>
</dbReference>
<keyword evidence="6" id="KW-1185">Reference proteome</keyword>
<organism evidence="5 6">
    <name type="scientific">Paramecium pentaurelia</name>
    <dbReference type="NCBI Taxonomy" id="43138"/>
    <lineage>
        <taxon>Eukaryota</taxon>
        <taxon>Sar</taxon>
        <taxon>Alveolata</taxon>
        <taxon>Ciliophora</taxon>
        <taxon>Intramacronucleata</taxon>
        <taxon>Oligohymenophorea</taxon>
        <taxon>Peniculida</taxon>
        <taxon>Parameciidae</taxon>
        <taxon>Paramecium</taxon>
    </lineage>
</organism>
<evidence type="ECO:0000256" key="1">
    <source>
        <dbReference type="ARBA" id="ARBA00022729"/>
    </source>
</evidence>
<keyword evidence="4" id="KW-0472">Membrane</keyword>
<evidence type="ECO:0000256" key="3">
    <source>
        <dbReference type="ARBA" id="ARBA00023157"/>
    </source>
</evidence>
<evidence type="ECO:0008006" key="7">
    <source>
        <dbReference type="Google" id="ProtNLM"/>
    </source>
</evidence>
<dbReference type="Pfam" id="PF13948">
    <property type="entry name" value="DUF4215"/>
    <property type="match status" value="4"/>
</dbReference>
<dbReference type="AlphaFoldDB" id="A0A8S1XTL0"/>
<evidence type="ECO:0000256" key="2">
    <source>
        <dbReference type="ARBA" id="ARBA00022737"/>
    </source>
</evidence>
<feature type="transmembrane region" description="Helical" evidence="4">
    <location>
        <begin position="833"/>
        <end position="855"/>
    </location>
</feature>
<evidence type="ECO:0000313" key="5">
    <source>
        <dbReference type="EMBL" id="CAD8203998.1"/>
    </source>
</evidence>
<evidence type="ECO:0000313" key="6">
    <source>
        <dbReference type="Proteomes" id="UP000689195"/>
    </source>
</evidence>
<keyword evidence="3" id="KW-1015">Disulfide bond</keyword>
<comment type="caution">
    <text evidence="5">The sequence shown here is derived from an EMBL/GenBank/DDBJ whole genome shotgun (WGS) entry which is preliminary data.</text>
</comment>
<dbReference type="NCBIfam" id="TIGR02232">
    <property type="entry name" value="myxo_disulf_rpt"/>
    <property type="match status" value="3"/>
</dbReference>
<keyword evidence="2" id="KW-0677">Repeat</keyword>
<name>A0A8S1XTL0_9CILI</name>
<accession>A0A8S1XTL0</accession>
<dbReference type="PANTHER" id="PTHR39767:SF2">
    <property type="entry name" value="CHROMOSOME UNDETERMINED SCAFFOLD_1, WHOLE GENOME SHOTGUN SEQUENCE"/>
    <property type="match status" value="1"/>
</dbReference>
<dbReference type="PANTHER" id="PTHR39767">
    <property type="entry name" value="CALCIUM/CALMODULIN-BINDING MEMBRANE PROTEIN PCM4-RELATED"/>
    <property type="match status" value="1"/>
</dbReference>
<keyword evidence="4" id="KW-1133">Transmembrane helix</keyword>
<gene>
    <name evidence="5" type="ORF">PPENT_87.1.T1350139</name>
</gene>
<dbReference type="InterPro" id="IPR011936">
    <property type="entry name" value="Myxo_disulph_rpt"/>
</dbReference>
<keyword evidence="1" id="KW-0732">Signal</keyword>
<protein>
    <recommendedName>
        <fullName evidence="7">Insulin-like growth factor binding protein, N-terminal</fullName>
    </recommendedName>
</protein>
<dbReference type="EMBL" id="CAJJDO010000135">
    <property type="protein sequence ID" value="CAD8203998.1"/>
    <property type="molecule type" value="Genomic_DNA"/>
</dbReference>
<dbReference type="OrthoDB" id="28293at2759"/>
<keyword evidence="4" id="KW-0812">Transmembrane</keyword>